<proteinExistence type="predicted"/>
<organism evidence="2 3">
    <name type="scientific">Sedimenticola selenatireducens</name>
    <dbReference type="NCBI Taxonomy" id="191960"/>
    <lineage>
        <taxon>Bacteria</taxon>
        <taxon>Pseudomonadati</taxon>
        <taxon>Pseudomonadota</taxon>
        <taxon>Gammaproteobacteria</taxon>
        <taxon>Chromatiales</taxon>
        <taxon>Sedimenticolaceae</taxon>
        <taxon>Sedimenticola</taxon>
    </lineage>
</organism>
<evidence type="ECO:0008006" key="4">
    <source>
        <dbReference type="Google" id="ProtNLM"/>
    </source>
</evidence>
<dbReference type="Pfam" id="PF04367">
    <property type="entry name" value="DUF502"/>
    <property type="match status" value="1"/>
</dbReference>
<feature type="transmembrane region" description="Helical" evidence="1">
    <location>
        <begin position="49"/>
        <end position="76"/>
    </location>
</feature>
<dbReference type="PANTHER" id="PTHR31876:SF26">
    <property type="entry name" value="PROTEIN LIKE COV 2"/>
    <property type="match status" value="1"/>
</dbReference>
<protein>
    <recommendedName>
        <fullName evidence="4">DUF502 domain-containing protein</fullName>
    </recommendedName>
</protein>
<evidence type="ECO:0000313" key="3">
    <source>
        <dbReference type="Proteomes" id="UP000235015"/>
    </source>
</evidence>
<dbReference type="InterPro" id="IPR007462">
    <property type="entry name" value="COV1-like"/>
</dbReference>
<evidence type="ECO:0000256" key="1">
    <source>
        <dbReference type="SAM" id="Phobius"/>
    </source>
</evidence>
<dbReference type="RefSeq" id="WP_273438110.1">
    <property type="nucleotide sequence ID" value="NZ_CAXXYC010000004.1"/>
</dbReference>
<reference evidence="2 3" key="1">
    <citation type="submission" date="2017-11" db="EMBL/GenBank/DDBJ databases">
        <title>Genome-resolved metagenomics identifies genetic mobility, metabolic interactions, and unexpected diversity in perchlorate-reducing communities.</title>
        <authorList>
            <person name="Barnum T.P."/>
            <person name="Figueroa I.A."/>
            <person name="Carlstrom C.I."/>
            <person name="Lucas L.N."/>
            <person name="Engelbrektson A.L."/>
            <person name="Coates J.D."/>
        </authorList>
    </citation>
    <scope>NUCLEOTIDE SEQUENCE [LARGE SCALE GENOMIC DNA]</scope>
    <source>
        <strain evidence="2">BM301</strain>
    </source>
</reference>
<name>A0A2N6CYW2_9GAMM</name>
<dbReference type="PANTHER" id="PTHR31876">
    <property type="entry name" value="COV-LIKE PROTEIN 1"/>
    <property type="match status" value="1"/>
</dbReference>
<accession>A0A2N6CYW2</accession>
<dbReference type="STRING" id="1111735.GCA_000428045_00589"/>
<feature type="transmembrane region" description="Helical" evidence="1">
    <location>
        <begin position="7"/>
        <end position="29"/>
    </location>
</feature>
<keyword evidence="1" id="KW-1133">Transmembrane helix</keyword>
<keyword evidence="1" id="KW-0812">Transmembrane</keyword>
<dbReference type="AlphaFoldDB" id="A0A2N6CYW2"/>
<evidence type="ECO:0000313" key="2">
    <source>
        <dbReference type="EMBL" id="PLX62561.1"/>
    </source>
</evidence>
<comment type="caution">
    <text evidence="2">The sequence shown here is derived from an EMBL/GenBank/DDBJ whole genome shotgun (WGS) entry which is preliminary data.</text>
</comment>
<keyword evidence="1" id="KW-0472">Membrane</keyword>
<dbReference type="Proteomes" id="UP000235015">
    <property type="component" value="Unassembled WGS sequence"/>
</dbReference>
<sequence length="213" mass="23485">MKFIRRYLVAGLLVWVPLGITLLVVRLLVRWLDGSLLLLPEAYRPENLLGFSIPGLGVVVSVLILFVTGVLAANLFGRSLVSVWERLLARIPLVRSIYSGAKQLAETMFSEAGQSFRKVLLIEFPRKGLWTLAFQTGTDAGEAQHKTGRDVINVYVPTTPNPTGGYFVMVPREDVIELEMSVDDGLKMLMSMGAVVPHADKPALQPEPVDSRV</sequence>
<gene>
    <name evidence="2" type="ORF">C0630_04935</name>
</gene>
<dbReference type="EMBL" id="PKUN01000004">
    <property type="protein sequence ID" value="PLX62561.1"/>
    <property type="molecule type" value="Genomic_DNA"/>
</dbReference>